<keyword evidence="2" id="KW-0540">Nuclease</keyword>
<comment type="caution">
    <text evidence="2">The sequence shown here is derived from an EMBL/GenBank/DDBJ whole genome shotgun (WGS) entry which is preliminary data.</text>
</comment>
<accession>A0AAW0R1T2</accession>
<dbReference type="AlphaFoldDB" id="A0AAW0R1T2"/>
<dbReference type="PANTHER" id="PTHR43040:SF1">
    <property type="entry name" value="RIBONUCLEASE D"/>
    <property type="match status" value="1"/>
</dbReference>
<dbReference type="InterPro" id="IPR012337">
    <property type="entry name" value="RNaseH-like_sf"/>
</dbReference>
<dbReference type="SUPFAM" id="SSF53098">
    <property type="entry name" value="Ribonuclease H-like"/>
    <property type="match status" value="1"/>
</dbReference>
<dbReference type="InterPro" id="IPR002562">
    <property type="entry name" value="3'-5'_exonuclease_dom"/>
</dbReference>
<keyword evidence="2" id="KW-0378">Hydrolase</keyword>
<dbReference type="Pfam" id="PF01612">
    <property type="entry name" value="DNA_pol_A_exo1"/>
    <property type="match status" value="1"/>
</dbReference>
<gene>
    <name evidence="2" type="ORF">PG999_005345</name>
</gene>
<dbReference type="GO" id="GO:0003676">
    <property type="term" value="F:nucleic acid binding"/>
    <property type="evidence" value="ECO:0007669"/>
    <property type="project" value="InterPro"/>
</dbReference>
<dbReference type="EMBL" id="JAQQWP010000004">
    <property type="protein sequence ID" value="KAK8121225.1"/>
    <property type="molecule type" value="Genomic_DNA"/>
</dbReference>
<feature type="domain" description="3'-5' exonuclease" evidence="1">
    <location>
        <begin position="91"/>
        <end position="288"/>
    </location>
</feature>
<proteinExistence type="predicted"/>
<dbReference type="InterPro" id="IPR036397">
    <property type="entry name" value="RNaseH_sf"/>
</dbReference>
<evidence type="ECO:0000259" key="1">
    <source>
        <dbReference type="Pfam" id="PF01612"/>
    </source>
</evidence>
<dbReference type="PANTHER" id="PTHR43040">
    <property type="entry name" value="RIBONUCLEASE D"/>
    <property type="match status" value="1"/>
</dbReference>
<dbReference type="GO" id="GO:0006139">
    <property type="term" value="P:nucleobase-containing compound metabolic process"/>
    <property type="evidence" value="ECO:0007669"/>
    <property type="project" value="InterPro"/>
</dbReference>
<keyword evidence="3" id="KW-1185">Reference proteome</keyword>
<name>A0AAW0R1T2_9PEZI</name>
<dbReference type="Proteomes" id="UP001392437">
    <property type="component" value="Unassembled WGS sequence"/>
</dbReference>
<evidence type="ECO:0000313" key="2">
    <source>
        <dbReference type="EMBL" id="KAK8121225.1"/>
    </source>
</evidence>
<dbReference type="GO" id="GO:0008408">
    <property type="term" value="F:3'-5' exonuclease activity"/>
    <property type="evidence" value="ECO:0007669"/>
    <property type="project" value="InterPro"/>
</dbReference>
<keyword evidence="2" id="KW-0269">Exonuclease</keyword>
<dbReference type="Gene3D" id="3.30.420.10">
    <property type="entry name" value="Ribonuclease H-like superfamily/Ribonuclease H"/>
    <property type="match status" value="1"/>
</dbReference>
<protein>
    <submittedName>
        <fullName evidence="2">Exonuclease</fullName>
    </submittedName>
</protein>
<reference evidence="2 3" key="1">
    <citation type="submission" date="2023-01" db="EMBL/GenBank/DDBJ databases">
        <title>Analysis of 21 Apiospora genomes using comparative genomics revels a genus with tremendous synthesis potential of carbohydrate active enzymes and secondary metabolites.</title>
        <authorList>
            <person name="Sorensen T."/>
        </authorList>
    </citation>
    <scope>NUCLEOTIDE SEQUENCE [LARGE SCALE GENOMIC DNA]</scope>
    <source>
        <strain evidence="2 3">CBS 117206</strain>
    </source>
</reference>
<sequence length="361" mass="39751">MNVVGKAAFGARSSARRILGHVLRERAAPSRRLLGTDAVVATAAAAPVVAAAAASLKSARPAVGETKTPPARRELLPIKMPMTTNGVKAFFVDTPAGVSDVVGRLSAVTRDDCLYVDLEGVDLSRYGTVSLLIIYCPTARQIFVLDVFMLQAAAFDTQGPDDSGLSIRGILESKEYCKAFFDVRNDSDALFHHYGVGLRNVEDLQLMENATRPDGQRNIINGLAKSMGWRGILSKAERAQWDRCKTAGKAMFNPATGGSFDVFNARPLDPAILSYCVGDVYYLPRLRKRHWGSLSQAWRLKVQKATQARVLESQQKDFDPHSIDKIRSPWEDPLDWVPLNEYKAPVGSHAYRAPTQKRHKL</sequence>
<evidence type="ECO:0000313" key="3">
    <source>
        <dbReference type="Proteomes" id="UP001392437"/>
    </source>
</evidence>
<organism evidence="2 3">
    <name type="scientific">Apiospora kogelbergensis</name>
    <dbReference type="NCBI Taxonomy" id="1337665"/>
    <lineage>
        <taxon>Eukaryota</taxon>
        <taxon>Fungi</taxon>
        <taxon>Dikarya</taxon>
        <taxon>Ascomycota</taxon>
        <taxon>Pezizomycotina</taxon>
        <taxon>Sordariomycetes</taxon>
        <taxon>Xylariomycetidae</taxon>
        <taxon>Amphisphaeriales</taxon>
        <taxon>Apiosporaceae</taxon>
        <taxon>Apiospora</taxon>
    </lineage>
</organism>